<dbReference type="InterPro" id="IPR006856">
    <property type="entry name" value="MATalpha_HMGbox"/>
</dbReference>
<evidence type="ECO:0000256" key="3">
    <source>
        <dbReference type="ARBA" id="ARBA00023163"/>
    </source>
</evidence>
<evidence type="ECO:0000259" key="6">
    <source>
        <dbReference type="PROSITE" id="PS51325"/>
    </source>
</evidence>
<evidence type="ECO:0000256" key="1">
    <source>
        <dbReference type="ARBA" id="ARBA00023015"/>
    </source>
</evidence>
<name>I0J381_NEUAF</name>
<reference evidence="7" key="1">
    <citation type="journal article" date="2012" name="Mol. Biol. Evol.">
        <title>Unidirectional evolutionary transitions in fungal mating systems and the role of transposable elements.</title>
        <authorList>
            <person name="Gioti A."/>
            <person name="Mushegian A.A."/>
            <person name="Strandberg R."/>
            <person name="Stajich J.E."/>
            <person name="Johannesson H."/>
        </authorList>
    </citation>
    <scope>NUCLEOTIDE SEQUENCE</scope>
    <source>
        <strain evidence="7">FGSC 1740</strain>
    </source>
</reference>
<dbReference type="PROSITE" id="PS51325">
    <property type="entry name" value="ALPHA_BOX"/>
    <property type="match status" value="1"/>
</dbReference>
<dbReference type="GO" id="GO:0045895">
    <property type="term" value="P:positive regulation of mating-type specific transcription, DNA-templated"/>
    <property type="evidence" value="ECO:0007669"/>
    <property type="project" value="InterPro"/>
</dbReference>
<dbReference type="AlphaFoldDB" id="I0J381"/>
<evidence type="ECO:0000256" key="2">
    <source>
        <dbReference type="ARBA" id="ARBA00023125"/>
    </source>
</evidence>
<feature type="domain" description="Alpha box" evidence="6">
    <location>
        <begin position="40"/>
        <end position="95"/>
    </location>
</feature>
<dbReference type="Pfam" id="PF04769">
    <property type="entry name" value="MATalpha_HMGbox"/>
    <property type="match status" value="1"/>
</dbReference>
<dbReference type="EMBL" id="HE600066">
    <property type="protein sequence ID" value="CCD57784.1"/>
    <property type="molecule type" value="Genomic_DNA"/>
</dbReference>
<keyword evidence="1 5" id="KW-0805">Transcription regulation</keyword>
<evidence type="ECO:0000256" key="5">
    <source>
        <dbReference type="RuleBase" id="RU003516"/>
    </source>
</evidence>
<dbReference type="GO" id="GO:0008301">
    <property type="term" value="F:DNA binding, bending"/>
    <property type="evidence" value="ECO:0007669"/>
    <property type="project" value="InterPro"/>
</dbReference>
<organism evidence="7">
    <name type="scientific">Neurospora africana</name>
    <dbReference type="NCBI Taxonomy" id="5143"/>
    <lineage>
        <taxon>Eukaryota</taxon>
        <taxon>Fungi</taxon>
        <taxon>Dikarya</taxon>
        <taxon>Ascomycota</taxon>
        <taxon>Pezizomycotina</taxon>
        <taxon>Sordariomycetes</taxon>
        <taxon>Sordariomycetidae</taxon>
        <taxon>Sordariales</taxon>
        <taxon>Sordariaceae</taxon>
        <taxon>Neurospora</taxon>
    </lineage>
</organism>
<keyword evidence="4 5" id="KW-0539">Nucleus</keyword>
<evidence type="ECO:0000256" key="4">
    <source>
        <dbReference type="ARBA" id="ARBA00023242"/>
    </source>
</evidence>
<protein>
    <submittedName>
        <fullName evidence="7">Putative mat-A1_protein</fullName>
    </submittedName>
</protein>
<comment type="similarity">
    <text evidence="5">Belongs to the MATALPHA1 family.</text>
</comment>
<gene>
    <name evidence="7" type="primary">Nafr_mat-A1</name>
</gene>
<keyword evidence="2 5" id="KW-0238">DNA-binding</keyword>
<comment type="subcellular location">
    <subcellularLocation>
        <location evidence="5">Nucleus</location>
    </subcellularLocation>
</comment>
<keyword evidence="3 5" id="KW-0804">Transcription</keyword>
<dbReference type="GO" id="GO:0005634">
    <property type="term" value="C:nucleus"/>
    <property type="evidence" value="ECO:0007669"/>
    <property type="project" value="UniProtKB-SubCell"/>
</dbReference>
<accession>I0J381</accession>
<sequence length="291" mass="32877">MSCVDQIVKTFADLTEGDREAAMRAFSMMMRTEPVRQTPAAKKKVNGFMSFRSYYSPLFSQLPQKERSPFMTILWQHDPFHNEWNFMCSVYSSIRTYLEQEKVTLQLWIHYAVRHLGVIIRDNYMASFGWNLVQLPNGTHDLERTALPLVQHNLQPMNGLCLFTKCLESGLPLANPHPVIAKLSDPSYDMIWFNKRPHRQQGHAGQTYNSELGVSALFPRNHAVAAEVDGITDLPLSHWLQQGDFGTEAGFSPQFETLLDSILENGNASSNDPYNMALGMGVPMMGFNGGA</sequence>
<evidence type="ECO:0000313" key="7">
    <source>
        <dbReference type="EMBL" id="CCD57784.1"/>
    </source>
</evidence>
<proteinExistence type="inferred from homology"/>